<gene>
    <name evidence="4" type="ORF">BRAFLDRAFT_84236</name>
</gene>
<sequence length="262" mass="31345">MFNNSSNPWMVTEGTPAPVFANLVSCYKWHLQNNTASIAQANEACSMHEDLVRLGTETDIVFWLMGLLIIISNAVVLVGIIGTRELRRPIYFYLANLAVTDVFAGIGLLYRTVGHNGYDLMKTNLEQEMPQIYRKVLYMERDKTHQVWLQMNRLRWETRTKQEQEMLQIYRKVLYMERDKTHQVWLQMNSLQWETRTKLEQEMLQIYRKVLYMERDKTHQVWLQMNSLQWETRSKLEQEMPQIYRKVLHMERDKTQSESGSR</sequence>
<evidence type="ECO:0008006" key="5">
    <source>
        <dbReference type="Google" id="ProtNLM"/>
    </source>
</evidence>
<keyword evidence="3" id="KW-1133">Transmembrane helix</keyword>
<evidence type="ECO:0000256" key="3">
    <source>
        <dbReference type="SAM" id="Phobius"/>
    </source>
</evidence>
<organism>
    <name type="scientific">Branchiostoma floridae</name>
    <name type="common">Florida lancelet</name>
    <name type="synonym">Amphioxus</name>
    <dbReference type="NCBI Taxonomy" id="7739"/>
    <lineage>
        <taxon>Eukaryota</taxon>
        <taxon>Metazoa</taxon>
        <taxon>Chordata</taxon>
        <taxon>Cephalochordata</taxon>
        <taxon>Leptocardii</taxon>
        <taxon>Amphioxiformes</taxon>
        <taxon>Branchiostomatidae</taxon>
        <taxon>Branchiostoma</taxon>
    </lineage>
</organism>
<dbReference type="EMBL" id="GG666587">
    <property type="protein sequence ID" value="EEN51880.1"/>
    <property type="molecule type" value="Genomic_DNA"/>
</dbReference>
<dbReference type="GO" id="GO:0005886">
    <property type="term" value="C:plasma membrane"/>
    <property type="evidence" value="ECO:0007669"/>
    <property type="project" value="UniProtKB-SubCell"/>
</dbReference>
<dbReference type="InParanoid" id="C3Z6D6"/>
<dbReference type="Gene3D" id="1.20.1070.10">
    <property type="entry name" value="Rhodopsin 7-helix transmembrane proteins"/>
    <property type="match status" value="1"/>
</dbReference>
<evidence type="ECO:0000256" key="2">
    <source>
        <dbReference type="ARBA" id="ARBA00022475"/>
    </source>
</evidence>
<reference evidence="4" key="1">
    <citation type="journal article" date="2008" name="Nature">
        <title>The amphioxus genome and the evolution of the chordate karyotype.</title>
        <authorList>
            <consortium name="US DOE Joint Genome Institute (JGI-PGF)"/>
            <person name="Putnam N.H."/>
            <person name="Butts T."/>
            <person name="Ferrier D.E.K."/>
            <person name="Furlong R.F."/>
            <person name="Hellsten U."/>
            <person name="Kawashima T."/>
            <person name="Robinson-Rechavi M."/>
            <person name="Shoguchi E."/>
            <person name="Terry A."/>
            <person name="Yu J.-K."/>
            <person name="Benito-Gutierrez E.L."/>
            <person name="Dubchak I."/>
            <person name="Garcia-Fernandez J."/>
            <person name="Gibson-Brown J.J."/>
            <person name="Grigoriev I.V."/>
            <person name="Horton A.C."/>
            <person name="de Jong P.J."/>
            <person name="Jurka J."/>
            <person name="Kapitonov V.V."/>
            <person name="Kohara Y."/>
            <person name="Kuroki Y."/>
            <person name="Lindquist E."/>
            <person name="Lucas S."/>
            <person name="Osoegawa K."/>
            <person name="Pennacchio L.A."/>
            <person name="Salamov A.A."/>
            <person name="Satou Y."/>
            <person name="Sauka-Spengler T."/>
            <person name="Schmutz J."/>
            <person name="Shin-I T."/>
            <person name="Toyoda A."/>
            <person name="Bronner-Fraser M."/>
            <person name="Fujiyama A."/>
            <person name="Holland L.Z."/>
            <person name="Holland P.W.H."/>
            <person name="Satoh N."/>
            <person name="Rokhsar D.S."/>
        </authorList>
    </citation>
    <scope>NUCLEOTIDE SEQUENCE [LARGE SCALE GENOMIC DNA]</scope>
    <source>
        <strain evidence="4">S238N-H82</strain>
        <tissue evidence="4">Testes</tissue>
    </source>
</reference>
<keyword evidence="3" id="KW-0812">Transmembrane</keyword>
<feature type="transmembrane region" description="Helical" evidence="3">
    <location>
        <begin position="90"/>
        <end position="110"/>
    </location>
</feature>
<dbReference type="PANTHER" id="PTHR22750">
    <property type="entry name" value="G-PROTEIN COUPLED RECEPTOR"/>
    <property type="match status" value="1"/>
</dbReference>
<dbReference type="AlphaFoldDB" id="C3Z6D6"/>
<evidence type="ECO:0000256" key="1">
    <source>
        <dbReference type="ARBA" id="ARBA00004651"/>
    </source>
</evidence>
<evidence type="ECO:0000313" key="4">
    <source>
        <dbReference type="EMBL" id="EEN51880.1"/>
    </source>
</evidence>
<protein>
    <recommendedName>
        <fullName evidence="5">G-protein coupled receptors family 1 profile domain-containing protein</fullName>
    </recommendedName>
</protein>
<keyword evidence="3" id="KW-0472">Membrane</keyword>
<comment type="subcellular location">
    <subcellularLocation>
        <location evidence="1">Cell membrane</location>
        <topology evidence="1">Multi-pass membrane protein</topology>
    </subcellularLocation>
</comment>
<accession>C3Z6D6</accession>
<keyword evidence="2" id="KW-1003">Cell membrane</keyword>
<dbReference type="SUPFAM" id="SSF81321">
    <property type="entry name" value="Family A G protein-coupled receptor-like"/>
    <property type="match status" value="1"/>
</dbReference>
<feature type="transmembrane region" description="Helical" evidence="3">
    <location>
        <begin position="60"/>
        <end position="83"/>
    </location>
</feature>
<name>C3Z6D6_BRAFL</name>
<proteinExistence type="predicted"/>